<name>A0ABY5YEK9_9DEIO</name>
<feature type="transmembrane region" description="Helical" evidence="1">
    <location>
        <begin position="106"/>
        <end position="127"/>
    </location>
</feature>
<proteinExistence type="predicted"/>
<feature type="transmembrane region" description="Helical" evidence="1">
    <location>
        <begin position="78"/>
        <end position="100"/>
    </location>
</feature>
<organism evidence="2 3">
    <name type="scientific">Deinococcus rubellus</name>
    <dbReference type="NCBI Taxonomy" id="1889240"/>
    <lineage>
        <taxon>Bacteria</taxon>
        <taxon>Thermotogati</taxon>
        <taxon>Deinococcota</taxon>
        <taxon>Deinococci</taxon>
        <taxon>Deinococcales</taxon>
        <taxon>Deinococcaceae</taxon>
        <taxon>Deinococcus</taxon>
    </lineage>
</organism>
<dbReference type="Proteomes" id="UP001060261">
    <property type="component" value="Chromosome"/>
</dbReference>
<keyword evidence="3" id="KW-1185">Reference proteome</keyword>
<keyword evidence="1" id="KW-1133">Transmembrane helix</keyword>
<gene>
    <name evidence="2" type="ORF">N0D28_11035</name>
</gene>
<reference evidence="2" key="1">
    <citation type="submission" date="2022-09" db="EMBL/GenBank/DDBJ databases">
        <title>genome sequence of Deinococcus rubellus.</title>
        <authorList>
            <person name="Srinivasan S."/>
        </authorList>
    </citation>
    <scope>NUCLEOTIDE SEQUENCE</scope>
    <source>
        <strain evidence="2">Ant6</strain>
    </source>
</reference>
<protein>
    <submittedName>
        <fullName evidence="2">Uncharacterized protein</fullName>
    </submittedName>
</protein>
<evidence type="ECO:0000313" key="2">
    <source>
        <dbReference type="EMBL" id="UWX63280.1"/>
    </source>
</evidence>
<evidence type="ECO:0000313" key="3">
    <source>
        <dbReference type="Proteomes" id="UP001060261"/>
    </source>
</evidence>
<sequence length="135" mass="15147">MMQARETHTTRIRRYQWLEVLLPTVLSFPFITVYFATPLSLAQVGGSYALLLLPLQLFLAGYQYRVSDEYSRLNLLKAHAVAGLTLSSGLLLLLALSLLGRLEINWLSLFWLSAAWSLAFSATFNTLNSSKGAYE</sequence>
<feature type="transmembrane region" description="Helical" evidence="1">
    <location>
        <begin position="20"/>
        <end position="41"/>
    </location>
</feature>
<dbReference type="EMBL" id="CP104213">
    <property type="protein sequence ID" value="UWX63280.1"/>
    <property type="molecule type" value="Genomic_DNA"/>
</dbReference>
<dbReference type="RefSeq" id="WP_260559570.1">
    <property type="nucleotide sequence ID" value="NZ_BAABEC010000061.1"/>
</dbReference>
<accession>A0ABY5YEK9</accession>
<evidence type="ECO:0000256" key="1">
    <source>
        <dbReference type="SAM" id="Phobius"/>
    </source>
</evidence>
<keyword evidence="1" id="KW-0812">Transmembrane</keyword>
<keyword evidence="1" id="KW-0472">Membrane</keyword>